<name>A0AA40S7L2_9HYPH</name>
<evidence type="ECO:0000256" key="1">
    <source>
        <dbReference type="ARBA" id="ARBA00010873"/>
    </source>
</evidence>
<gene>
    <name evidence="5" type="ORF">HNR51_005177</name>
</gene>
<evidence type="ECO:0000256" key="2">
    <source>
        <dbReference type="ARBA" id="ARBA00022971"/>
    </source>
</evidence>
<dbReference type="InterPro" id="IPR005053">
    <property type="entry name" value="MobA_MobL"/>
</dbReference>
<keyword evidence="2" id="KW-0184">Conjugation</keyword>
<organism evidence="5 6">
    <name type="scientific">Methylorubrum thiocyanatum</name>
    <dbReference type="NCBI Taxonomy" id="47958"/>
    <lineage>
        <taxon>Bacteria</taxon>
        <taxon>Pseudomonadati</taxon>
        <taxon>Pseudomonadota</taxon>
        <taxon>Alphaproteobacteria</taxon>
        <taxon>Hyphomicrobiales</taxon>
        <taxon>Methylobacteriaceae</taxon>
        <taxon>Methylorubrum</taxon>
    </lineage>
</organism>
<feature type="domain" description="MobA/MobL protein" evidence="4">
    <location>
        <begin position="17"/>
        <end position="201"/>
    </location>
</feature>
<comment type="caution">
    <text evidence="5">The sequence shown here is derived from an EMBL/GenBank/DDBJ whole genome shotgun (WGS) entry which is preliminary data.</text>
</comment>
<feature type="region of interest" description="Disordered" evidence="3">
    <location>
        <begin position="217"/>
        <end position="261"/>
    </location>
</feature>
<reference evidence="5 6" key="1">
    <citation type="submission" date="2020-08" db="EMBL/GenBank/DDBJ databases">
        <title>Genomic Encyclopedia of Type Strains, Phase IV (KMG-IV): sequencing the most valuable type-strain genomes for metagenomic binning, comparative biology and taxonomic classification.</title>
        <authorList>
            <person name="Goeker M."/>
        </authorList>
    </citation>
    <scope>NUCLEOTIDE SEQUENCE [LARGE SCALE GENOMIC DNA]</scope>
    <source>
        <strain evidence="5 6">DSM 11490</strain>
    </source>
</reference>
<proteinExistence type="inferred from homology"/>
<protein>
    <recommendedName>
        <fullName evidence="4">MobA/MobL protein domain-containing protein</fullName>
    </recommendedName>
</protein>
<evidence type="ECO:0000313" key="5">
    <source>
        <dbReference type="EMBL" id="MBA8916058.1"/>
    </source>
</evidence>
<evidence type="ECO:0000256" key="3">
    <source>
        <dbReference type="SAM" id="MobiDB-lite"/>
    </source>
</evidence>
<comment type="similarity">
    <text evidence="1">Belongs to the MobA/MobL family.</text>
</comment>
<dbReference type="Proteomes" id="UP000543554">
    <property type="component" value="Unassembled WGS sequence"/>
</dbReference>
<accession>A0AA40S7L2</accession>
<dbReference type="NCBIfam" id="NF041496">
    <property type="entry name" value="MobQ"/>
    <property type="match status" value="1"/>
</dbReference>
<dbReference type="AlphaFoldDB" id="A0AA40S7L2"/>
<dbReference type="RefSeq" id="WP_182556792.1">
    <property type="nucleotide sequence ID" value="NZ_BPRF01000022.1"/>
</dbReference>
<dbReference type="Gene3D" id="3.30.930.30">
    <property type="match status" value="1"/>
</dbReference>
<dbReference type="Pfam" id="PF03389">
    <property type="entry name" value="MobA_MobL"/>
    <property type="match status" value="1"/>
</dbReference>
<evidence type="ECO:0000313" key="6">
    <source>
        <dbReference type="Proteomes" id="UP000543554"/>
    </source>
</evidence>
<dbReference type="EMBL" id="JACJIB010000013">
    <property type="protein sequence ID" value="MBA8916058.1"/>
    <property type="molecule type" value="Genomic_DNA"/>
</dbReference>
<evidence type="ECO:0000259" key="4">
    <source>
        <dbReference type="Pfam" id="PF03389"/>
    </source>
</evidence>
<sequence length="416" mass="47127">MASFHFSAQVIGRAKGRSAIAAAAYRAGERLRDDQTGAEHDFTRRQGVVHTEIMLPDGAAPWLADRQNLWNHVHQIETRRDAQLAREINLALPHELPAEERLALLRNFIRTAFTDRGMVADFAIHAPTDNDPRNHHAHVMLTLRKATPTGLYRVKTREWNSDALLNTWRESWATWQNHYLARGQHEARVDHRTLAVQQADARNRGDRLAAASLDRPPEIHVGPRAQNAARRGAKPKSLPRTDLTARPQGGAWRSAKAGGNRQRDITYPQIDRGSRAAYNARRGALAAAAVSRHVETVRARTARLRLIEGRYLKALRATKEGLRDLPRERGGFRRSGDPAQRANRLALMLNRRAHLLRRLQLLRLLLGRTDTILSGLFQVQDRAFGRSRILTDRLLPRANASVRVNLRPGRSRDLLW</sequence>
<keyword evidence="6" id="KW-1185">Reference proteome</keyword>